<organism evidence="1 2">
    <name type="scientific">Solanum verrucosum</name>
    <dbReference type="NCBI Taxonomy" id="315347"/>
    <lineage>
        <taxon>Eukaryota</taxon>
        <taxon>Viridiplantae</taxon>
        <taxon>Streptophyta</taxon>
        <taxon>Embryophyta</taxon>
        <taxon>Tracheophyta</taxon>
        <taxon>Spermatophyta</taxon>
        <taxon>Magnoliopsida</taxon>
        <taxon>eudicotyledons</taxon>
        <taxon>Gunneridae</taxon>
        <taxon>Pentapetalae</taxon>
        <taxon>asterids</taxon>
        <taxon>lamiids</taxon>
        <taxon>Solanales</taxon>
        <taxon>Solanaceae</taxon>
        <taxon>Solanoideae</taxon>
        <taxon>Solaneae</taxon>
        <taxon>Solanum</taxon>
    </lineage>
</organism>
<accession>A0AAF0T9N5</accession>
<dbReference type="Proteomes" id="UP001234989">
    <property type="component" value="Chromosome 1"/>
</dbReference>
<proteinExistence type="predicted"/>
<protein>
    <submittedName>
        <fullName evidence="1">Uncharacterized protein</fullName>
    </submittedName>
</protein>
<keyword evidence="2" id="KW-1185">Reference proteome</keyword>
<evidence type="ECO:0000313" key="2">
    <source>
        <dbReference type="Proteomes" id="UP001234989"/>
    </source>
</evidence>
<gene>
    <name evidence="1" type="ORF">MTR67_003414</name>
</gene>
<evidence type="ECO:0000313" key="1">
    <source>
        <dbReference type="EMBL" id="WMV10029.1"/>
    </source>
</evidence>
<dbReference type="AlphaFoldDB" id="A0AAF0T9N5"/>
<dbReference type="EMBL" id="CP133612">
    <property type="protein sequence ID" value="WMV10029.1"/>
    <property type="molecule type" value="Genomic_DNA"/>
</dbReference>
<name>A0AAF0T9N5_SOLVR</name>
<sequence length="146" mass="16469">MHITCQDDFGISDENSVIAPPPVNREKINKGVNISKFKLKELNHYELLDEIFGKSIALGNHVVYSTMPVSQPTIDETTEVGDAIFYCDDNPVNTENVYQPMSVNINNDNGMESGLRVMYLFQLMVSHLLTVKKNRPTTIEGIFNDM</sequence>
<reference evidence="1" key="1">
    <citation type="submission" date="2023-08" db="EMBL/GenBank/DDBJ databases">
        <title>A de novo genome assembly of Solanum verrucosum Schlechtendal, a Mexican diploid species geographically isolated from the other diploid A-genome species in potato relatives.</title>
        <authorList>
            <person name="Hosaka K."/>
        </authorList>
    </citation>
    <scope>NUCLEOTIDE SEQUENCE</scope>
    <source>
        <tissue evidence="1">Young leaves</tissue>
    </source>
</reference>